<evidence type="ECO:0000256" key="1">
    <source>
        <dbReference type="SAM" id="MobiDB-lite"/>
    </source>
</evidence>
<protein>
    <submittedName>
        <fullName evidence="2">Uncharacterized protein</fullName>
    </submittedName>
</protein>
<feature type="compositionally biased region" description="Polar residues" evidence="1">
    <location>
        <begin position="148"/>
        <end position="158"/>
    </location>
</feature>
<feature type="compositionally biased region" description="Low complexity" evidence="1">
    <location>
        <begin position="162"/>
        <end position="171"/>
    </location>
</feature>
<dbReference type="AlphaFoldDB" id="A0A9P8SLP1"/>
<reference evidence="2" key="1">
    <citation type="submission" date="2021-09" db="EMBL/GenBank/DDBJ databases">
        <title>A high-quality genome of the endoparasitic fungus Hirsutella rhossiliensis with a comparison of Hirsutella genomes reveals transposable elements contributing to genome size variation.</title>
        <authorList>
            <person name="Lin R."/>
            <person name="Jiao Y."/>
            <person name="Sun X."/>
            <person name="Ling J."/>
            <person name="Xie B."/>
            <person name="Cheng X."/>
        </authorList>
    </citation>
    <scope>NUCLEOTIDE SEQUENCE</scope>
    <source>
        <strain evidence="2">HR02</strain>
    </source>
</reference>
<comment type="caution">
    <text evidence="2">The sequence shown here is derived from an EMBL/GenBank/DDBJ whole genome shotgun (WGS) entry which is preliminary data.</text>
</comment>
<name>A0A9P8SLP1_9HYPO</name>
<gene>
    <name evidence="2" type="ORF">HRG_01878</name>
</gene>
<feature type="region of interest" description="Disordered" evidence="1">
    <location>
        <begin position="148"/>
        <end position="181"/>
    </location>
</feature>
<dbReference type="EMBL" id="JAIZPD010000002">
    <property type="protein sequence ID" value="KAH0966469.1"/>
    <property type="molecule type" value="Genomic_DNA"/>
</dbReference>
<dbReference type="GeneID" id="68351007"/>
<dbReference type="RefSeq" id="XP_044723982.1">
    <property type="nucleotide sequence ID" value="XM_044860349.1"/>
</dbReference>
<evidence type="ECO:0000313" key="2">
    <source>
        <dbReference type="EMBL" id="KAH0966469.1"/>
    </source>
</evidence>
<dbReference type="Proteomes" id="UP000824596">
    <property type="component" value="Unassembled WGS sequence"/>
</dbReference>
<organism evidence="2 3">
    <name type="scientific">Hirsutella rhossiliensis</name>
    <dbReference type="NCBI Taxonomy" id="111463"/>
    <lineage>
        <taxon>Eukaryota</taxon>
        <taxon>Fungi</taxon>
        <taxon>Dikarya</taxon>
        <taxon>Ascomycota</taxon>
        <taxon>Pezizomycotina</taxon>
        <taxon>Sordariomycetes</taxon>
        <taxon>Hypocreomycetidae</taxon>
        <taxon>Hypocreales</taxon>
        <taxon>Ophiocordycipitaceae</taxon>
        <taxon>Hirsutella</taxon>
    </lineage>
</organism>
<dbReference type="OrthoDB" id="4923338at2759"/>
<accession>A0A9P8SLP1</accession>
<sequence>MAYYDTIRTQATFSKQASAEEMESFESLYKSDDFDSGVSRWGRKHLFASRVLCSIPQRRLSLFVDGGVFPSSPKGAHPYIDRLINGPEPAFMTMWEPQIVQKCQPDSLGHVWAALAQLLRKQQDSPAMSDRPTRQRVETSQYGDYVSSASIQVGSSPPTRLESASASSESSVGFIDDSSPPPPEDLTVRLASSFVRFVVNYAQPENTLSPPIHFRDQRLTSTYETMVAKRVVQATDDGGLQCYADRRMIQVASLEGKRWFQTFSGDGHPTVSDRTFGQLVGEALALRRTGKAEVISKVE</sequence>
<evidence type="ECO:0000313" key="3">
    <source>
        <dbReference type="Proteomes" id="UP000824596"/>
    </source>
</evidence>
<proteinExistence type="predicted"/>
<keyword evidence="3" id="KW-1185">Reference proteome</keyword>